<dbReference type="Pfam" id="PF00010">
    <property type="entry name" value="HLH"/>
    <property type="match status" value="1"/>
</dbReference>
<evidence type="ECO:0000313" key="7">
    <source>
        <dbReference type="Proteomes" id="UP000015105"/>
    </source>
</evidence>
<evidence type="ECO:0000256" key="2">
    <source>
        <dbReference type="ARBA" id="ARBA00023015"/>
    </source>
</evidence>
<reference evidence="7" key="2">
    <citation type="journal article" date="2017" name="Nat. Plants">
        <title>The Aegilops tauschii genome reveals multiple impacts of transposons.</title>
        <authorList>
            <person name="Zhao G."/>
            <person name="Zou C."/>
            <person name="Li K."/>
            <person name="Wang K."/>
            <person name="Li T."/>
            <person name="Gao L."/>
            <person name="Zhang X."/>
            <person name="Wang H."/>
            <person name="Yang Z."/>
            <person name="Liu X."/>
            <person name="Jiang W."/>
            <person name="Mao L."/>
            <person name="Kong X."/>
            <person name="Jiao Y."/>
            <person name="Jia J."/>
        </authorList>
    </citation>
    <scope>NUCLEOTIDE SEQUENCE [LARGE SCALE GENOMIC DNA]</scope>
    <source>
        <strain evidence="7">cv. AL8/78</strain>
    </source>
</reference>
<feature type="region of interest" description="Disordered" evidence="4">
    <location>
        <begin position="165"/>
        <end position="223"/>
    </location>
</feature>
<keyword evidence="7" id="KW-1185">Reference proteome</keyword>
<evidence type="ECO:0000256" key="4">
    <source>
        <dbReference type="SAM" id="MobiDB-lite"/>
    </source>
</evidence>
<proteinExistence type="inferred from homology"/>
<dbReference type="PANTHER" id="PTHR45959">
    <property type="entry name" value="BHLH TRANSCRIPTION FACTOR"/>
    <property type="match status" value="1"/>
</dbReference>
<dbReference type="InterPro" id="IPR052610">
    <property type="entry name" value="bHLH_transcription_regulator"/>
</dbReference>
<reference evidence="6" key="5">
    <citation type="journal article" date="2021" name="G3 (Bethesda)">
        <title>Aegilops tauschii genome assembly Aet v5.0 features greater sequence contiguity and improved annotation.</title>
        <authorList>
            <person name="Wang L."/>
            <person name="Zhu T."/>
            <person name="Rodriguez J.C."/>
            <person name="Deal K.R."/>
            <person name="Dubcovsky J."/>
            <person name="McGuire P.E."/>
            <person name="Lux T."/>
            <person name="Spannagl M."/>
            <person name="Mayer K.F.X."/>
            <person name="Baldrich P."/>
            <person name="Meyers B.C."/>
            <person name="Huo N."/>
            <person name="Gu Y.Q."/>
            <person name="Zhou H."/>
            <person name="Devos K.M."/>
            <person name="Bennetzen J.L."/>
            <person name="Unver T."/>
            <person name="Budak H."/>
            <person name="Gulick P.J."/>
            <person name="Galiba G."/>
            <person name="Kalapos B."/>
            <person name="Nelson D.R."/>
            <person name="Li P."/>
            <person name="You F.M."/>
            <person name="Luo M.C."/>
            <person name="Dvorak J."/>
        </authorList>
    </citation>
    <scope>NUCLEOTIDE SEQUENCE [LARGE SCALE GENOMIC DNA]</scope>
    <source>
        <strain evidence="6">cv. AL8/78</strain>
    </source>
</reference>
<dbReference type="Proteomes" id="UP000015105">
    <property type="component" value="Chromosome 4D"/>
</dbReference>
<dbReference type="STRING" id="200361.A0A453H245"/>
<dbReference type="Gramene" id="AET4Gv20032100.3">
    <property type="protein sequence ID" value="AET4Gv20032100.3"/>
    <property type="gene ID" value="AET4Gv20032100"/>
</dbReference>
<reference evidence="7" key="1">
    <citation type="journal article" date="2014" name="Science">
        <title>Ancient hybridizations among the ancestral genomes of bread wheat.</title>
        <authorList>
            <consortium name="International Wheat Genome Sequencing Consortium,"/>
            <person name="Marcussen T."/>
            <person name="Sandve S.R."/>
            <person name="Heier L."/>
            <person name="Spannagl M."/>
            <person name="Pfeifer M."/>
            <person name="Jakobsen K.S."/>
            <person name="Wulff B.B."/>
            <person name="Steuernagel B."/>
            <person name="Mayer K.F."/>
            <person name="Olsen O.A."/>
        </authorList>
    </citation>
    <scope>NUCLEOTIDE SEQUENCE [LARGE SCALE GENOMIC DNA]</scope>
    <source>
        <strain evidence="7">cv. AL8/78</strain>
    </source>
</reference>
<dbReference type="InterPro" id="IPR036638">
    <property type="entry name" value="HLH_DNA-bd_sf"/>
</dbReference>
<evidence type="ECO:0000259" key="5">
    <source>
        <dbReference type="PROSITE" id="PS50888"/>
    </source>
</evidence>
<dbReference type="Gene3D" id="4.10.280.10">
    <property type="entry name" value="Helix-loop-helix DNA-binding domain"/>
    <property type="match status" value="1"/>
</dbReference>
<comment type="similarity">
    <text evidence="1">Belongs to the bHLH protein family.</text>
</comment>
<evidence type="ECO:0000256" key="1">
    <source>
        <dbReference type="ARBA" id="ARBA00005510"/>
    </source>
</evidence>
<feature type="region of interest" description="Disordered" evidence="4">
    <location>
        <begin position="291"/>
        <end position="321"/>
    </location>
</feature>
<evidence type="ECO:0000313" key="6">
    <source>
        <dbReference type="EnsemblPlants" id="AET4Gv20032100.3"/>
    </source>
</evidence>
<keyword evidence="3" id="KW-0804">Transcription</keyword>
<feature type="domain" description="BHLH" evidence="5">
    <location>
        <begin position="213"/>
        <end position="262"/>
    </location>
</feature>
<feature type="compositionally biased region" description="Low complexity" evidence="4">
    <location>
        <begin position="166"/>
        <end position="182"/>
    </location>
</feature>
<dbReference type="PANTHER" id="PTHR45959:SF2">
    <property type="entry name" value="BHLH TRANSCRIPTION FACTOR"/>
    <property type="match status" value="1"/>
</dbReference>
<dbReference type="GO" id="GO:0046983">
    <property type="term" value="F:protein dimerization activity"/>
    <property type="evidence" value="ECO:0007669"/>
    <property type="project" value="InterPro"/>
</dbReference>
<dbReference type="AlphaFoldDB" id="A0A453H245"/>
<reference evidence="6" key="3">
    <citation type="journal article" date="2017" name="Nature">
        <title>Genome sequence of the progenitor of the wheat D genome Aegilops tauschii.</title>
        <authorList>
            <person name="Luo M.C."/>
            <person name="Gu Y.Q."/>
            <person name="Puiu D."/>
            <person name="Wang H."/>
            <person name="Twardziok S.O."/>
            <person name="Deal K.R."/>
            <person name="Huo N."/>
            <person name="Zhu T."/>
            <person name="Wang L."/>
            <person name="Wang Y."/>
            <person name="McGuire P.E."/>
            <person name="Liu S."/>
            <person name="Long H."/>
            <person name="Ramasamy R.K."/>
            <person name="Rodriguez J.C."/>
            <person name="Van S.L."/>
            <person name="Yuan L."/>
            <person name="Wang Z."/>
            <person name="Xia Z."/>
            <person name="Xiao L."/>
            <person name="Anderson O.D."/>
            <person name="Ouyang S."/>
            <person name="Liang Y."/>
            <person name="Zimin A.V."/>
            <person name="Pertea G."/>
            <person name="Qi P."/>
            <person name="Bennetzen J.L."/>
            <person name="Dai X."/>
            <person name="Dawson M.W."/>
            <person name="Muller H.G."/>
            <person name="Kugler K."/>
            <person name="Rivarola-Duarte L."/>
            <person name="Spannagl M."/>
            <person name="Mayer K.F.X."/>
            <person name="Lu F.H."/>
            <person name="Bevan M.W."/>
            <person name="Leroy P."/>
            <person name="Li P."/>
            <person name="You F.M."/>
            <person name="Sun Q."/>
            <person name="Liu Z."/>
            <person name="Lyons E."/>
            <person name="Wicker T."/>
            <person name="Salzberg S.L."/>
            <person name="Devos K.M."/>
            <person name="Dvorak J."/>
        </authorList>
    </citation>
    <scope>NUCLEOTIDE SEQUENCE [LARGE SCALE GENOMIC DNA]</scope>
    <source>
        <strain evidence="6">cv. AL8/78</strain>
    </source>
</reference>
<dbReference type="PROSITE" id="PS50888">
    <property type="entry name" value="BHLH"/>
    <property type="match status" value="1"/>
</dbReference>
<reference evidence="6" key="4">
    <citation type="submission" date="2019-03" db="UniProtKB">
        <authorList>
            <consortium name="EnsemblPlants"/>
        </authorList>
    </citation>
    <scope>IDENTIFICATION</scope>
</reference>
<keyword evidence="2" id="KW-0805">Transcription regulation</keyword>
<dbReference type="InterPro" id="IPR011598">
    <property type="entry name" value="bHLH_dom"/>
</dbReference>
<dbReference type="SMART" id="SM00353">
    <property type="entry name" value="HLH"/>
    <property type="match status" value="1"/>
</dbReference>
<name>A0A453H245_AEGTS</name>
<organism evidence="6 7">
    <name type="scientific">Aegilops tauschii subsp. strangulata</name>
    <name type="common">Goatgrass</name>
    <dbReference type="NCBI Taxonomy" id="200361"/>
    <lineage>
        <taxon>Eukaryota</taxon>
        <taxon>Viridiplantae</taxon>
        <taxon>Streptophyta</taxon>
        <taxon>Embryophyta</taxon>
        <taxon>Tracheophyta</taxon>
        <taxon>Spermatophyta</taxon>
        <taxon>Magnoliopsida</taxon>
        <taxon>Liliopsida</taxon>
        <taxon>Poales</taxon>
        <taxon>Poaceae</taxon>
        <taxon>BOP clade</taxon>
        <taxon>Pooideae</taxon>
        <taxon>Triticodae</taxon>
        <taxon>Triticeae</taxon>
        <taxon>Triticinae</taxon>
        <taxon>Aegilops</taxon>
    </lineage>
</organism>
<sequence length="437" mass="46377">CSLFFLCPGTGRAQISADLDGLLFLRLHAIICSQPGSPSSSHQARSSMYQLETMDDSSLFMQWAVDTLQHDHPPLAAAYAAGDSGCTFPSLQELRRSALQQGTAPAGMAVQDGHRHQAADSAGGGCENTSAAVVENDVNCATTCSVGSSNNYLPMSWNFTSAVAQPSNEAAPSPTAAPPSGAHDGPGVTEQAHVSPPSRRASAKSAARTGHTPYAQDHTMAERKRREKINRRFIELSTVIPGLKKMDKATILSDAVKYVKEQQEKLKALEVRNCRSVAAESVVLVKKSRTAEDDGGGCCSSPSAGPGATAGTGSTTTTTTTGSVLPEIEARVSESDVMVRIHCEDGKGVLVRLLAEVEGLHLSITHVNAIPFPACTVVITVTAKASSSNFTPNNLLPNFFSLKKKKRGNFVLRTVTASITPSLDRSYCIQFSTRFFH</sequence>
<feature type="compositionally biased region" description="Low complexity" evidence="4">
    <location>
        <begin position="299"/>
        <end position="321"/>
    </location>
</feature>
<evidence type="ECO:0000256" key="3">
    <source>
        <dbReference type="ARBA" id="ARBA00023163"/>
    </source>
</evidence>
<protein>
    <recommendedName>
        <fullName evidence="5">BHLH domain-containing protein</fullName>
    </recommendedName>
</protein>
<dbReference type="SUPFAM" id="SSF47459">
    <property type="entry name" value="HLH, helix-loop-helix DNA-binding domain"/>
    <property type="match status" value="1"/>
</dbReference>
<dbReference type="EnsemblPlants" id="AET4Gv20032100.3">
    <property type="protein sequence ID" value="AET4Gv20032100.3"/>
    <property type="gene ID" value="AET4Gv20032100"/>
</dbReference>
<accession>A0A453H245</accession>
<feature type="compositionally biased region" description="Low complexity" evidence="4">
    <location>
        <begin position="195"/>
        <end position="208"/>
    </location>
</feature>